<keyword evidence="1" id="KW-0472">Membrane</keyword>
<evidence type="ECO:0008006" key="3">
    <source>
        <dbReference type="Google" id="ProtNLM"/>
    </source>
</evidence>
<evidence type="ECO:0000313" key="2">
    <source>
        <dbReference type="EMBL" id="ABN08696.1"/>
    </source>
</evidence>
<reference evidence="2" key="2">
    <citation type="submission" date="2007-03" db="EMBL/GenBank/DDBJ databases">
        <authorList>
            <consortium name="The International Medicago Genome Annotation Group"/>
        </authorList>
    </citation>
    <scope>NUCLEOTIDE SEQUENCE</scope>
</reference>
<proteinExistence type="predicted"/>
<gene>
    <name evidence="2" type="ORF">MtrDRAFT_AC157893g35v2</name>
</gene>
<name>A2Q4Z6_MEDTR</name>
<keyword evidence="1" id="KW-0812">Transmembrane</keyword>
<protein>
    <recommendedName>
        <fullName evidence="3">Transmembrane protein</fullName>
    </recommendedName>
</protein>
<feature type="transmembrane region" description="Helical" evidence="1">
    <location>
        <begin position="12"/>
        <end position="33"/>
    </location>
</feature>
<reference evidence="2" key="1">
    <citation type="submission" date="2005-04" db="EMBL/GenBank/DDBJ databases">
        <authorList>
            <person name="Town C.D."/>
        </authorList>
    </citation>
    <scope>NUCLEOTIDE SEQUENCE</scope>
</reference>
<accession>A2Q4Z6</accession>
<dbReference type="AlphaFoldDB" id="A2Q4Z6"/>
<sequence>MTVTTSTFFVRVRVTVLGVVAVHFLTSVIKLLFYDSVQEVATGGASAAIGDDDVLGSGEAHGSLSNISYQVAVERGRGTPGS</sequence>
<evidence type="ECO:0000256" key="1">
    <source>
        <dbReference type="SAM" id="Phobius"/>
    </source>
</evidence>
<keyword evidence="1" id="KW-1133">Transmembrane helix</keyword>
<dbReference type="EMBL" id="AC157893">
    <property type="protein sequence ID" value="ABN08696.1"/>
    <property type="molecule type" value="Genomic_DNA"/>
</dbReference>
<organism evidence="2">
    <name type="scientific">Medicago truncatula</name>
    <name type="common">Barrel medic</name>
    <name type="synonym">Medicago tribuloides</name>
    <dbReference type="NCBI Taxonomy" id="3880"/>
    <lineage>
        <taxon>Eukaryota</taxon>
        <taxon>Viridiplantae</taxon>
        <taxon>Streptophyta</taxon>
        <taxon>Embryophyta</taxon>
        <taxon>Tracheophyta</taxon>
        <taxon>Spermatophyta</taxon>
        <taxon>Magnoliopsida</taxon>
        <taxon>eudicotyledons</taxon>
        <taxon>Gunneridae</taxon>
        <taxon>Pentapetalae</taxon>
        <taxon>rosids</taxon>
        <taxon>fabids</taxon>
        <taxon>Fabales</taxon>
        <taxon>Fabaceae</taxon>
        <taxon>Papilionoideae</taxon>
        <taxon>50 kb inversion clade</taxon>
        <taxon>NPAAA clade</taxon>
        <taxon>Hologalegina</taxon>
        <taxon>IRL clade</taxon>
        <taxon>Trifolieae</taxon>
        <taxon>Medicago</taxon>
    </lineage>
</organism>